<name>A0A917UV27_9BACI</name>
<evidence type="ECO:0000256" key="1">
    <source>
        <dbReference type="SAM" id="MobiDB-lite"/>
    </source>
</evidence>
<reference evidence="2" key="2">
    <citation type="submission" date="2020-09" db="EMBL/GenBank/DDBJ databases">
        <authorList>
            <person name="Sun Q."/>
            <person name="Ohkuma M."/>
        </authorList>
    </citation>
    <scope>NUCLEOTIDE SEQUENCE</scope>
    <source>
        <strain evidence="2">JCM 12580</strain>
    </source>
</reference>
<proteinExistence type="predicted"/>
<feature type="compositionally biased region" description="Basic and acidic residues" evidence="1">
    <location>
        <begin position="46"/>
        <end position="77"/>
    </location>
</feature>
<dbReference type="EMBL" id="BMNQ01000005">
    <property type="protein sequence ID" value="GGJ87303.1"/>
    <property type="molecule type" value="Genomic_DNA"/>
</dbReference>
<accession>A0A917UV27</accession>
<feature type="region of interest" description="Disordered" evidence="1">
    <location>
        <begin position="46"/>
        <end position="84"/>
    </location>
</feature>
<evidence type="ECO:0000313" key="3">
    <source>
        <dbReference type="Proteomes" id="UP000658382"/>
    </source>
</evidence>
<evidence type="ECO:0000313" key="2">
    <source>
        <dbReference type="EMBL" id="GGJ87303.1"/>
    </source>
</evidence>
<keyword evidence="3" id="KW-1185">Reference proteome</keyword>
<gene>
    <name evidence="2" type="ORF">GCM10007063_07220</name>
</gene>
<protein>
    <submittedName>
        <fullName evidence="2">Uncharacterized protein</fullName>
    </submittedName>
</protein>
<organism evidence="2 3">
    <name type="scientific">Lentibacillus kapialis</name>
    <dbReference type="NCBI Taxonomy" id="340214"/>
    <lineage>
        <taxon>Bacteria</taxon>
        <taxon>Bacillati</taxon>
        <taxon>Bacillota</taxon>
        <taxon>Bacilli</taxon>
        <taxon>Bacillales</taxon>
        <taxon>Bacillaceae</taxon>
        <taxon>Lentibacillus</taxon>
    </lineage>
</organism>
<reference evidence="2" key="1">
    <citation type="journal article" date="2014" name="Int. J. Syst. Evol. Microbiol.">
        <title>Complete genome sequence of Corynebacterium casei LMG S-19264T (=DSM 44701T), isolated from a smear-ripened cheese.</title>
        <authorList>
            <consortium name="US DOE Joint Genome Institute (JGI-PGF)"/>
            <person name="Walter F."/>
            <person name="Albersmeier A."/>
            <person name="Kalinowski J."/>
            <person name="Ruckert C."/>
        </authorList>
    </citation>
    <scope>NUCLEOTIDE SEQUENCE</scope>
    <source>
        <strain evidence="2">JCM 12580</strain>
    </source>
</reference>
<dbReference type="Proteomes" id="UP000658382">
    <property type="component" value="Unassembled WGS sequence"/>
</dbReference>
<comment type="caution">
    <text evidence="2">The sequence shown here is derived from an EMBL/GenBank/DDBJ whole genome shotgun (WGS) entry which is preliminary data.</text>
</comment>
<dbReference type="AlphaFoldDB" id="A0A917UV27"/>
<dbReference type="RefSeq" id="WP_188631706.1">
    <property type="nucleotide sequence ID" value="NZ_BMNQ01000005.1"/>
</dbReference>
<sequence length="119" mass="14086">MPSSREIRRESREIMLSSREIRRESREIMLSSREIRGESREIMLSSREIRGESREIMPSSRDRTKQKFDREKRESSGGKKCGTPLHKALMIEKKPGCNWPGLSFITRQSASIHKRFRHR</sequence>